<dbReference type="EMBL" id="SHKL01000001">
    <property type="protein sequence ID" value="RZT83650.1"/>
    <property type="molecule type" value="Genomic_DNA"/>
</dbReference>
<evidence type="ECO:0000256" key="2">
    <source>
        <dbReference type="ARBA" id="ARBA00008107"/>
    </source>
</evidence>
<feature type="domain" description="PhoU" evidence="7">
    <location>
        <begin position="17"/>
        <end position="104"/>
    </location>
</feature>
<dbReference type="OrthoDB" id="9814256at2"/>
<organism evidence="8 9">
    <name type="scientific">Pseudonocardia sediminis</name>
    <dbReference type="NCBI Taxonomy" id="1397368"/>
    <lineage>
        <taxon>Bacteria</taxon>
        <taxon>Bacillati</taxon>
        <taxon>Actinomycetota</taxon>
        <taxon>Actinomycetes</taxon>
        <taxon>Pseudonocardiales</taxon>
        <taxon>Pseudonocardiaceae</taxon>
        <taxon>Pseudonocardia</taxon>
    </lineage>
</organism>
<dbReference type="GO" id="GO:0045936">
    <property type="term" value="P:negative regulation of phosphate metabolic process"/>
    <property type="evidence" value="ECO:0007669"/>
    <property type="project" value="InterPro"/>
</dbReference>
<dbReference type="PANTHER" id="PTHR42930">
    <property type="entry name" value="PHOSPHATE-SPECIFIC TRANSPORT SYSTEM ACCESSORY PROTEIN PHOU"/>
    <property type="match status" value="1"/>
</dbReference>
<keyword evidence="6" id="KW-0592">Phosphate transport</keyword>
<evidence type="ECO:0000256" key="5">
    <source>
        <dbReference type="ARBA" id="ARBA00022490"/>
    </source>
</evidence>
<evidence type="ECO:0000313" key="9">
    <source>
        <dbReference type="Proteomes" id="UP000291591"/>
    </source>
</evidence>
<dbReference type="RefSeq" id="WP_130288368.1">
    <property type="nucleotide sequence ID" value="NZ_SHKL01000001.1"/>
</dbReference>
<evidence type="ECO:0000256" key="6">
    <source>
        <dbReference type="ARBA" id="ARBA00022592"/>
    </source>
</evidence>
<dbReference type="Proteomes" id="UP000291591">
    <property type="component" value="Unassembled WGS sequence"/>
</dbReference>
<keyword evidence="4" id="KW-0813">Transport</keyword>
<sequence length="219" mass="23972">MRRETLDDNLAQIQRLLDEMGPEVAVAFRRASTALLEGRGRLAEQVVSHDPVIDDLRSRIELLAVETINIHAPVVGPLRSCVTAIQAAHHLERMGDLARHIAETAARHAPEPAVPEQARPLFQEYGGLVSAMGDKAVTVLTSRNVVLATELGTDDARVNDLHRDVFTLMFGDTWTEGVPAAVDTALLARFHERYADQAKSLAQRVIYAVTGQEPSTLSI</sequence>
<gene>
    <name evidence="8" type="ORF">EV383_0461</name>
</gene>
<dbReference type="InterPro" id="IPR028366">
    <property type="entry name" value="PhoU"/>
</dbReference>
<evidence type="ECO:0000256" key="3">
    <source>
        <dbReference type="ARBA" id="ARBA00011738"/>
    </source>
</evidence>
<feature type="domain" description="PhoU" evidence="7">
    <location>
        <begin position="124"/>
        <end position="205"/>
    </location>
</feature>
<reference evidence="8 9" key="1">
    <citation type="submission" date="2019-02" db="EMBL/GenBank/DDBJ databases">
        <title>Sequencing the genomes of 1000 actinobacteria strains.</title>
        <authorList>
            <person name="Klenk H.-P."/>
        </authorList>
    </citation>
    <scope>NUCLEOTIDE SEQUENCE [LARGE SCALE GENOMIC DNA]</scope>
    <source>
        <strain evidence="8 9">DSM 45779</strain>
    </source>
</reference>
<dbReference type="PANTHER" id="PTHR42930:SF3">
    <property type="entry name" value="PHOSPHATE-SPECIFIC TRANSPORT SYSTEM ACCESSORY PROTEIN PHOU"/>
    <property type="match status" value="1"/>
</dbReference>
<protein>
    <submittedName>
        <fullName evidence="8">PhoU-like phosphate uptake regulator</fullName>
    </submittedName>
</protein>
<dbReference type="InterPro" id="IPR038078">
    <property type="entry name" value="PhoU-like_sf"/>
</dbReference>
<dbReference type="Pfam" id="PF01895">
    <property type="entry name" value="PhoU"/>
    <property type="match status" value="2"/>
</dbReference>
<comment type="similarity">
    <text evidence="2">Belongs to the PhoU family.</text>
</comment>
<evidence type="ECO:0000313" key="8">
    <source>
        <dbReference type="EMBL" id="RZT83650.1"/>
    </source>
</evidence>
<accession>A0A4V2FQ70</accession>
<evidence type="ECO:0000256" key="1">
    <source>
        <dbReference type="ARBA" id="ARBA00004496"/>
    </source>
</evidence>
<name>A0A4V2FQ70_PSEST</name>
<dbReference type="InterPro" id="IPR026022">
    <property type="entry name" value="PhoU_dom"/>
</dbReference>
<evidence type="ECO:0000256" key="4">
    <source>
        <dbReference type="ARBA" id="ARBA00022448"/>
    </source>
</evidence>
<dbReference type="GO" id="GO:0006817">
    <property type="term" value="P:phosphate ion transport"/>
    <property type="evidence" value="ECO:0007669"/>
    <property type="project" value="UniProtKB-KW"/>
</dbReference>
<dbReference type="GO" id="GO:0030643">
    <property type="term" value="P:intracellular phosphate ion homeostasis"/>
    <property type="evidence" value="ECO:0007669"/>
    <property type="project" value="InterPro"/>
</dbReference>
<keyword evidence="5" id="KW-0963">Cytoplasm</keyword>
<comment type="subcellular location">
    <subcellularLocation>
        <location evidence="1">Cytoplasm</location>
    </subcellularLocation>
</comment>
<keyword evidence="9" id="KW-1185">Reference proteome</keyword>
<comment type="subunit">
    <text evidence="3">Homodimer.</text>
</comment>
<comment type="caution">
    <text evidence="8">The sequence shown here is derived from an EMBL/GenBank/DDBJ whole genome shotgun (WGS) entry which is preliminary data.</text>
</comment>
<dbReference type="AlphaFoldDB" id="A0A4V2FQ70"/>
<dbReference type="GO" id="GO:0005737">
    <property type="term" value="C:cytoplasm"/>
    <property type="evidence" value="ECO:0007669"/>
    <property type="project" value="UniProtKB-SubCell"/>
</dbReference>
<proteinExistence type="inferred from homology"/>
<dbReference type="SUPFAM" id="SSF109755">
    <property type="entry name" value="PhoU-like"/>
    <property type="match status" value="1"/>
</dbReference>
<dbReference type="FunFam" id="1.20.58.220:FF:000004">
    <property type="entry name" value="Phosphate-specific transport system accessory protein PhoU"/>
    <property type="match status" value="1"/>
</dbReference>
<evidence type="ECO:0000259" key="7">
    <source>
        <dbReference type="Pfam" id="PF01895"/>
    </source>
</evidence>
<dbReference type="Gene3D" id="1.20.58.220">
    <property type="entry name" value="Phosphate transport system protein phou homolog 2, domain 2"/>
    <property type="match status" value="1"/>
</dbReference>